<dbReference type="EMBL" id="OY731408">
    <property type="protein sequence ID" value="CAJ1978963.1"/>
    <property type="molecule type" value="Genomic_DNA"/>
</dbReference>
<sequence>FGKRQPKRMTKPNRKGQRCGVGTMLRDERKVGQRQTSCECHLIHPPPLQNTRHITNYAKPWSTPYNNFTAYNCIIKFLGEQISSGEPCKTLGFCCPSIPELVRDAVFSLSCPSVSSFQCLLQLSPSIDTAQMLPNLSPSQSLTYDN</sequence>
<feature type="non-terminal residue" evidence="1">
    <location>
        <position position="1"/>
    </location>
</feature>
<keyword evidence="2" id="KW-1185">Reference proteome</keyword>
<evidence type="ECO:0000313" key="2">
    <source>
        <dbReference type="Proteomes" id="UP001189624"/>
    </source>
</evidence>
<reference evidence="1" key="1">
    <citation type="submission" date="2023-10" db="EMBL/GenBank/DDBJ databases">
        <authorList>
            <person name="Domelevo Entfellner J.-B."/>
        </authorList>
    </citation>
    <scope>NUCLEOTIDE SEQUENCE</scope>
</reference>
<dbReference type="AlphaFoldDB" id="A0AA87B9D3"/>
<protein>
    <submittedName>
        <fullName evidence="1">Uncharacterized protein</fullName>
    </submittedName>
</protein>
<evidence type="ECO:0000313" key="1">
    <source>
        <dbReference type="EMBL" id="CAJ1978963.1"/>
    </source>
</evidence>
<accession>A0AA87B9D3</accession>
<organism evidence="1 2">
    <name type="scientific">Sphenostylis stenocarpa</name>
    <dbReference type="NCBI Taxonomy" id="92480"/>
    <lineage>
        <taxon>Eukaryota</taxon>
        <taxon>Viridiplantae</taxon>
        <taxon>Streptophyta</taxon>
        <taxon>Embryophyta</taxon>
        <taxon>Tracheophyta</taxon>
        <taxon>Spermatophyta</taxon>
        <taxon>Magnoliopsida</taxon>
        <taxon>eudicotyledons</taxon>
        <taxon>Gunneridae</taxon>
        <taxon>Pentapetalae</taxon>
        <taxon>rosids</taxon>
        <taxon>fabids</taxon>
        <taxon>Fabales</taxon>
        <taxon>Fabaceae</taxon>
        <taxon>Papilionoideae</taxon>
        <taxon>50 kb inversion clade</taxon>
        <taxon>NPAAA clade</taxon>
        <taxon>indigoferoid/millettioid clade</taxon>
        <taxon>Phaseoleae</taxon>
        <taxon>Sphenostylis</taxon>
    </lineage>
</organism>
<proteinExistence type="predicted"/>
<name>A0AA87B9D3_9FABA</name>
<dbReference type="Proteomes" id="UP001189624">
    <property type="component" value="Chromosome 11"/>
</dbReference>
<gene>
    <name evidence="1" type="ORF">AYBTSS11_LOCUS31171</name>
</gene>
<dbReference type="Gramene" id="rna-AYBTSS11_LOCUS31171">
    <property type="protein sequence ID" value="CAJ1978963.1"/>
    <property type="gene ID" value="gene-AYBTSS11_LOCUS31171"/>
</dbReference>